<dbReference type="STRING" id="144026.SAMN04488568_10884"/>
<evidence type="ECO:0000313" key="2">
    <source>
        <dbReference type="Proteomes" id="UP000199759"/>
    </source>
</evidence>
<reference evidence="1 2" key="1">
    <citation type="submission" date="2016-10" db="EMBL/GenBank/DDBJ databases">
        <authorList>
            <person name="de Groot N.N."/>
        </authorList>
    </citation>
    <scope>NUCLEOTIDE SEQUENCE [LARGE SCALE GENOMIC DNA]</scope>
    <source>
        <strain evidence="1 2">DSM 16077</strain>
    </source>
</reference>
<keyword evidence="2" id="KW-1185">Reference proteome</keyword>
<sequence length="290" mass="32503">MLLSLRGCVAAIGHIRYLAPKAMKGFYIMADAPTTEPRLTGTVPLYKNVEPLNRTKHKSYGVKTIAEPFSFLKDWHFVPAIVGEFSMASGSYPVIFLGDKKMPVLVMGLRQGSNVFVTKDGQFDHDHYVPAYVRRYPFVSASNPMNEPSTVCVDIDADFVVKSDPDMPFFDEAGEPTDYTNRAVEFVSAFENDAKVTEGFVERLTALDLFEQKNVRVADPNNPEKTITVAEYWGVSEEKFSNLPAEKLVEMHKNGDLFAISAHLMSLQRWERIMRRVSLLQAAEPAAPKA</sequence>
<name>A0A1G9S2J6_9PROT</name>
<dbReference type="AlphaFoldDB" id="A0A1G9S2J6"/>
<accession>A0A1G9S2J6</accession>
<protein>
    <submittedName>
        <fullName evidence="1">SapC protein</fullName>
    </submittedName>
</protein>
<dbReference type="EMBL" id="FNHG01000008">
    <property type="protein sequence ID" value="SDM29642.1"/>
    <property type="molecule type" value="Genomic_DNA"/>
</dbReference>
<gene>
    <name evidence="1" type="ORF">SAMN04488568_10884</name>
</gene>
<evidence type="ECO:0000313" key="1">
    <source>
        <dbReference type="EMBL" id="SDM29642.1"/>
    </source>
</evidence>
<organism evidence="1 2">
    <name type="scientific">Maricaulis salignorans</name>
    <dbReference type="NCBI Taxonomy" id="144026"/>
    <lineage>
        <taxon>Bacteria</taxon>
        <taxon>Pseudomonadati</taxon>
        <taxon>Pseudomonadota</taxon>
        <taxon>Alphaproteobacteria</taxon>
        <taxon>Maricaulales</taxon>
        <taxon>Maricaulaceae</taxon>
        <taxon>Maricaulis</taxon>
    </lineage>
</organism>
<proteinExistence type="predicted"/>
<dbReference type="Pfam" id="PF07277">
    <property type="entry name" value="SapC"/>
    <property type="match status" value="1"/>
</dbReference>
<dbReference type="InterPro" id="IPR010836">
    <property type="entry name" value="SapC"/>
</dbReference>
<dbReference type="Proteomes" id="UP000199759">
    <property type="component" value="Unassembled WGS sequence"/>
</dbReference>